<evidence type="ECO:0000313" key="1">
    <source>
        <dbReference type="EMBL" id="CAD1817797.1"/>
    </source>
</evidence>
<gene>
    <name evidence="1" type="ORF">CB5_LOCUS1008</name>
</gene>
<reference evidence="1" key="1">
    <citation type="submission" date="2020-07" db="EMBL/GenBank/DDBJ databases">
        <authorList>
            <person name="Lin J."/>
        </authorList>
    </citation>
    <scope>NUCLEOTIDE SEQUENCE</scope>
</reference>
<proteinExistence type="predicted"/>
<name>A0A6V7NGV5_ANACO</name>
<protein>
    <submittedName>
        <fullName evidence="1">Uncharacterized protein</fullName>
    </submittedName>
</protein>
<dbReference type="EMBL" id="LR862138">
    <property type="protein sequence ID" value="CAD1817797.1"/>
    <property type="molecule type" value="Genomic_DNA"/>
</dbReference>
<sequence>MPYRYPMPRTQPDSCTLDHTGEFRYLTPVPVVDARGSDKRSNRKGIVAKGLRKATGFGCCAFRRPGSRQGRRELEPYPTDRARAIPAAGTVVASYTGKIPLYMADLSACPGNETSGA</sequence>
<dbReference type="AlphaFoldDB" id="A0A6V7NGV5"/>
<accession>A0A6V7NGV5</accession>
<organism evidence="1">
    <name type="scientific">Ananas comosus var. bracteatus</name>
    <name type="common">red pineapple</name>
    <dbReference type="NCBI Taxonomy" id="296719"/>
    <lineage>
        <taxon>Eukaryota</taxon>
        <taxon>Viridiplantae</taxon>
        <taxon>Streptophyta</taxon>
        <taxon>Embryophyta</taxon>
        <taxon>Tracheophyta</taxon>
        <taxon>Spermatophyta</taxon>
        <taxon>Magnoliopsida</taxon>
        <taxon>Liliopsida</taxon>
        <taxon>Poales</taxon>
        <taxon>Bromeliaceae</taxon>
        <taxon>Bromelioideae</taxon>
        <taxon>Ananas</taxon>
    </lineage>
</organism>